<dbReference type="SUPFAM" id="SSF56112">
    <property type="entry name" value="Protein kinase-like (PK-like)"/>
    <property type="match status" value="2"/>
</dbReference>
<dbReference type="SMART" id="SM00220">
    <property type="entry name" value="S_TKc"/>
    <property type="match status" value="2"/>
</dbReference>
<dbReference type="InterPro" id="IPR008271">
    <property type="entry name" value="Ser/Thr_kinase_AS"/>
</dbReference>
<dbReference type="SUPFAM" id="SSF55455">
    <property type="entry name" value="SRF-like"/>
    <property type="match status" value="1"/>
</dbReference>
<organism evidence="32 33">
    <name type="scientific">Lithocarpus litseifolius</name>
    <dbReference type="NCBI Taxonomy" id="425828"/>
    <lineage>
        <taxon>Eukaryota</taxon>
        <taxon>Viridiplantae</taxon>
        <taxon>Streptophyta</taxon>
        <taxon>Embryophyta</taxon>
        <taxon>Tracheophyta</taxon>
        <taxon>Spermatophyta</taxon>
        <taxon>Magnoliopsida</taxon>
        <taxon>eudicotyledons</taxon>
        <taxon>Gunneridae</taxon>
        <taxon>Pentapetalae</taxon>
        <taxon>rosids</taxon>
        <taxon>fabids</taxon>
        <taxon>Fagales</taxon>
        <taxon>Fagaceae</taxon>
        <taxon>Lithocarpus</taxon>
    </lineage>
</organism>
<feature type="domain" description="MADS-box" evidence="31">
    <location>
        <begin position="1"/>
        <end position="61"/>
    </location>
</feature>
<dbReference type="FunFam" id="3.80.10.10:FF:000288">
    <property type="entry name" value="LRR receptor-like serine/threonine-protein kinase EFR"/>
    <property type="match status" value="2"/>
</dbReference>
<evidence type="ECO:0000256" key="6">
    <source>
        <dbReference type="ARBA" id="ARBA00022475"/>
    </source>
</evidence>
<dbReference type="GO" id="GO:0000977">
    <property type="term" value="F:RNA polymerase II transcription regulatory region sequence-specific DNA binding"/>
    <property type="evidence" value="ECO:0007669"/>
    <property type="project" value="InterPro"/>
</dbReference>
<dbReference type="Gene3D" id="3.30.200.20">
    <property type="entry name" value="Phosphorylase Kinase, domain 1"/>
    <property type="match status" value="2"/>
</dbReference>
<keyword evidence="15" id="KW-0418">Kinase</keyword>
<evidence type="ECO:0000259" key="30">
    <source>
        <dbReference type="PROSITE" id="PS50011"/>
    </source>
</evidence>
<keyword evidence="20 29" id="KW-0472">Membrane</keyword>
<dbReference type="Pfam" id="PF00560">
    <property type="entry name" value="LRR_1"/>
    <property type="match status" value="9"/>
</dbReference>
<dbReference type="FunFam" id="3.80.10.10:FF:001655">
    <property type="entry name" value="Putative leucine-rich repeat receptor-like protein kinase family protein"/>
    <property type="match status" value="2"/>
</dbReference>
<dbReference type="EC" id="2.7.11.1" evidence="5"/>
<dbReference type="Proteomes" id="UP001459277">
    <property type="component" value="Unassembled WGS sequence"/>
</dbReference>
<dbReference type="InterPro" id="IPR003591">
    <property type="entry name" value="Leu-rich_rpt_typical-subtyp"/>
</dbReference>
<keyword evidence="14 27" id="KW-0547">Nucleotide-binding</keyword>
<keyword evidence="18" id="KW-0805">Transcription regulation</keyword>
<dbReference type="GO" id="GO:0005886">
    <property type="term" value="C:plasma membrane"/>
    <property type="evidence" value="ECO:0007669"/>
    <property type="project" value="UniProtKB-SubCell"/>
</dbReference>
<evidence type="ECO:0000256" key="20">
    <source>
        <dbReference type="ARBA" id="ARBA00023136"/>
    </source>
</evidence>
<dbReference type="PROSITE" id="PS00107">
    <property type="entry name" value="PROTEIN_KINASE_ATP"/>
    <property type="match status" value="2"/>
</dbReference>
<comment type="similarity">
    <text evidence="4">Belongs to the RLP family.</text>
</comment>
<evidence type="ECO:0000256" key="19">
    <source>
        <dbReference type="ARBA" id="ARBA00023125"/>
    </source>
</evidence>
<feature type="domain" description="Protein kinase" evidence="30">
    <location>
        <begin position="1972"/>
        <end position="2289"/>
    </location>
</feature>
<dbReference type="InterPro" id="IPR051716">
    <property type="entry name" value="Plant_RL_S/T_kinase"/>
</dbReference>
<dbReference type="Pfam" id="PF08263">
    <property type="entry name" value="LRRNT_2"/>
    <property type="match status" value="2"/>
</dbReference>
<feature type="transmembrane region" description="Helical" evidence="29">
    <location>
        <begin position="1917"/>
        <end position="1939"/>
    </location>
</feature>
<keyword evidence="7" id="KW-0723">Serine/threonine-protein kinase</keyword>
<dbReference type="SUPFAM" id="SSF52058">
    <property type="entry name" value="L domain-like"/>
    <property type="match status" value="3"/>
</dbReference>
<keyword evidence="16 27" id="KW-0067">ATP-binding</keyword>
<dbReference type="PROSITE" id="PS50011">
    <property type="entry name" value="PROTEIN_KINASE_DOM"/>
    <property type="match status" value="2"/>
</dbReference>
<dbReference type="FunFam" id="3.80.10.10:FF:000129">
    <property type="entry name" value="Leucine-rich repeat receptor-like kinase"/>
    <property type="match status" value="1"/>
</dbReference>
<dbReference type="SMART" id="SM00432">
    <property type="entry name" value="MADS"/>
    <property type="match status" value="1"/>
</dbReference>
<evidence type="ECO:0000256" key="25">
    <source>
        <dbReference type="ARBA" id="ARBA00047899"/>
    </source>
</evidence>
<sequence>MGRVKLQIKRIENTTSRQVTFSKRRNGLIKKAYELSVLCDVDVALIMFSPSGRLSHFSGNKSIEEILVRYVNLPEHERGRLQNQEFLQRALGKLKAQADQTYQKARVFINLQEIQQEVVGCKSQLEDMKSRLRIFEGDPFEITTLCEAEHREQILQETLRRVQIRKKTLEKEFSSGIPVPLPILKEHLPPNTTNISDLIRENPTNMLDWLPERDPKVQLLNFLDSNGLLPLRDQPQPVTEILPPPTTLHGQNMNLHDQMSLRSGMVEYNNLQHPDFGQVIDVNLSPWAEFYPAVIDVNLSPWAEFYPAESQSGTLSIVTDKEALISFKSGLSLEAPNLLSSWDQNNSSPCNWTGVVCNKPGQRVVGLDLSGFALKGSISPHIGNLSFLRSLQLGQNQFTGMLPNQIGNLFRLTVLNMSSNRLEGALPSSIISQLTELRVLDLSVNKNITGRIPEELSNLTKLEVLKLARNYLYGSIPPAIGNLSSLTNLNLGTNTLGGAIPSELGHLQNLKELDLTINNFSGTIPPSIYNISSLVSLALASNNLWGEIPGDIGIRLPNLLVFNFCFNKFTGKIPWSLHNLTNIKIIRMAGNLLEGTVPPGLGNLPFLEMYNIGFNKIVSEDGLSFITSLKNSTRLSFLAIDGNHFEGVIPESIGNLSKALSKLYMGGNSFNGNIPSSISHLSGLTLLNLSYNSLSGEIPPEIGHLEELQILGLAGNQISGSIPNSLGNLQKLNEIDLSGNRLVGNIPPTFGNFQKLLTMDLSNNKFNGNITREIFNLPSLSTVLNLSKNLLSGPLPEEVSLLKNVVTIDLSDNLFSGNIPSSVGQCRSLEKLFLARNLLSGLVPSTLEEVKGLDTLDLSSNQLSGSIPVELQNLQALQSLNLSFNNLEGVVPTGGVFKNSSIVHLEGNPKLCLHLACVKTQSNGRKVAKLLVITSILVSFALCFILGSLFYLKRSKEKITSASKLVKGQHQMVSYNDLRQATGNFNQENFLGNGSFGSVYKGYLRQGIAVAVKVLDTQRTSSWKSFFAECEALRNVRHRNLVKLITSCSSIDFKNTEFLALVYEYLSNGSLEDWVNGKRKNANGDVLNVVERLNVAIDVACALDYLHHDSEVPVVHCDLKPSNILLGEDMTAKVGDFGLARLLMQKTDIEHSISRTNVLKGSIGYIPPEYGMGEKPSTAGDVYSFGVMLLELFTGKRPTHESFIGDLNLIRWVQSAFPANITEVLDPEMLQLMSSLYLNDQTISPDQRIAINTHQREFPPTHNQKPRFMASPSQQMLQSTLLFVLLFCTCIFLRVECATLSILTDKEALISFKSGISLEAPTLLSSWDQNSSSPCNWTGVVCNKYSGLPGQRVVGLDLSDFGLEGTISPHIGNLSFLRSLQIGQNQFTGMLPDQIGNLFRLRVLNLSSNRLESVLSSGLSQLTELRVLDLSENKNITGRIPEEFSYMTKLEVLKLARNHLYGAIPPAIGNLSSLTNLNLGTNTLSGAIPSELGHLQNLKELDLTINNFSGTIPPSIYNMSSLVILAVASNDLWGEIPGDIGIKLPNLLVFNFCINKFTGKIPWSLHNLTNIKVIRMAHNRLEGTVPPGLGNLPFLEMYNIGYNDIVSEDGLSFITSLRNSTRLNFLAIDGNHFEGVIPESIGNLSKVLSKLYMGGNSFQGNIPTSISHLSGLTLLNVSFNSLSGEIPTEIGHLKELQMLDLARNRLSGSIPNSLGNLQKLNQIDLSGNSLVGNIPTTFGNFQKLLSMDLSNNKFNGNLTREIFNLPSLSTIFNLSKNFLSGPLPEEVSLLENVVTIDLSDNLFSGNIPSSIRKCKSLQKLLLARNLLSGPIPSTLEDMKGLDTLDLSSNQLSGSIPVELQNLQALQSLNLSFNNLEGVVPISGVFGHPSEVHLEGNPKLCLQLACVKTSKGRKVAKLVGITSVLVSLALCFILGSLFYLKRSKSKITGTSESVKGQHQMVSYNDLRQATGNFNQENFLGNGSFGSVYKGYLRQGIAVAVKVLDTKRTSSWKSFLAECEALRNVRHRNLVKLITSCSSMDFKNMEFLALVYEYLSNGSLEDWVNGKRKNANGDVLNVVERLNVAIDVACGLDYLHHDCEVPVVHCDLKPSNILLGEDMTAKVGDFGLARLLMQRTDVQHSISCTNVLKGSIGYIPPEYGMGEKPSTTGDVYSFGVMLLELFTGKRPTHESFIGDLNLIGWVQSAFPANIMLVLDPKMLHIMSSLYYNDKPISLDLQHDCLITILGVGLSCTFEASDARISIRSALHKLKSARDTLLKPVPIKNTESNNIC</sequence>
<evidence type="ECO:0000256" key="22">
    <source>
        <dbReference type="ARBA" id="ARBA00023170"/>
    </source>
</evidence>
<dbReference type="InterPro" id="IPR011009">
    <property type="entry name" value="Kinase-like_dom_sf"/>
</dbReference>
<dbReference type="FunFam" id="3.80.10.10:FF:000041">
    <property type="entry name" value="LRR receptor-like serine/threonine-protein kinase ERECTA"/>
    <property type="match status" value="1"/>
</dbReference>
<evidence type="ECO:0000256" key="10">
    <source>
        <dbReference type="ARBA" id="ARBA00022679"/>
    </source>
</evidence>
<dbReference type="GO" id="GO:0005524">
    <property type="term" value="F:ATP binding"/>
    <property type="evidence" value="ECO:0007669"/>
    <property type="project" value="UniProtKB-UniRule"/>
</dbReference>
<feature type="binding site" evidence="27">
    <location>
        <position position="1013"/>
    </location>
    <ligand>
        <name>ATP</name>
        <dbReference type="ChEBI" id="CHEBI:30616"/>
    </ligand>
</feature>
<dbReference type="Pfam" id="PF07714">
    <property type="entry name" value="PK_Tyr_Ser-Thr"/>
    <property type="match status" value="1"/>
</dbReference>
<dbReference type="SMART" id="SM00365">
    <property type="entry name" value="LRR_SD22"/>
    <property type="match status" value="7"/>
</dbReference>
<evidence type="ECO:0000256" key="15">
    <source>
        <dbReference type="ARBA" id="ARBA00022777"/>
    </source>
</evidence>
<dbReference type="InterPro" id="IPR002100">
    <property type="entry name" value="TF_MADSbox"/>
</dbReference>
<dbReference type="SUPFAM" id="SSF52047">
    <property type="entry name" value="RNI-like"/>
    <property type="match status" value="1"/>
</dbReference>
<dbReference type="InterPro" id="IPR055414">
    <property type="entry name" value="LRR_R13L4/SHOC2-like"/>
</dbReference>
<comment type="catalytic activity">
    <reaction evidence="26">
        <text>L-seryl-[protein] + ATP = O-phospho-L-seryl-[protein] + ADP + H(+)</text>
        <dbReference type="Rhea" id="RHEA:17989"/>
        <dbReference type="Rhea" id="RHEA-COMP:9863"/>
        <dbReference type="Rhea" id="RHEA-COMP:11604"/>
        <dbReference type="ChEBI" id="CHEBI:15378"/>
        <dbReference type="ChEBI" id="CHEBI:29999"/>
        <dbReference type="ChEBI" id="CHEBI:30616"/>
        <dbReference type="ChEBI" id="CHEBI:83421"/>
        <dbReference type="ChEBI" id="CHEBI:456216"/>
        <dbReference type="EC" id="2.7.11.1"/>
    </reaction>
</comment>
<keyword evidence="22" id="KW-0675">Receptor</keyword>
<feature type="domain" description="Protein kinase" evidence="30">
    <location>
        <begin position="985"/>
        <end position="1268"/>
    </location>
</feature>
<dbReference type="Pfam" id="PF13855">
    <property type="entry name" value="LRR_8"/>
    <property type="match status" value="2"/>
</dbReference>
<dbReference type="PROSITE" id="PS50066">
    <property type="entry name" value="MADS_BOX_2"/>
    <property type="match status" value="1"/>
</dbReference>
<evidence type="ECO:0000256" key="7">
    <source>
        <dbReference type="ARBA" id="ARBA00022527"/>
    </source>
</evidence>
<evidence type="ECO:0000256" key="26">
    <source>
        <dbReference type="ARBA" id="ARBA00048679"/>
    </source>
</evidence>
<evidence type="ECO:0000256" key="18">
    <source>
        <dbReference type="ARBA" id="ARBA00023015"/>
    </source>
</evidence>
<proteinExistence type="inferred from homology"/>
<dbReference type="GO" id="GO:0046983">
    <property type="term" value="F:protein dimerization activity"/>
    <property type="evidence" value="ECO:0007669"/>
    <property type="project" value="InterPro"/>
</dbReference>
<dbReference type="PROSITE" id="PS00108">
    <property type="entry name" value="PROTEIN_KINASE_ST"/>
    <property type="match status" value="2"/>
</dbReference>
<dbReference type="CDD" id="cd14066">
    <property type="entry name" value="STKc_IRAK"/>
    <property type="match status" value="1"/>
</dbReference>
<keyword evidence="28" id="KW-0175">Coiled coil</keyword>
<dbReference type="EMBL" id="JAZDWU010000001">
    <property type="protein sequence ID" value="KAL0017494.1"/>
    <property type="molecule type" value="Genomic_DNA"/>
</dbReference>
<dbReference type="InterPro" id="IPR013210">
    <property type="entry name" value="LRR_N_plant-typ"/>
</dbReference>
<dbReference type="InterPro" id="IPR036879">
    <property type="entry name" value="TF_MADSbox_sf"/>
</dbReference>
<dbReference type="Pfam" id="PF23598">
    <property type="entry name" value="LRR_14"/>
    <property type="match status" value="2"/>
</dbReference>
<keyword evidence="24" id="KW-0539">Nucleus</keyword>
<dbReference type="GO" id="GO:0004674">
    <property type="term" value="F:protein serine/threonine kinase activity"/>
    <property type="evidence" value="ECO:0007669"/>
    <property type="project" value="UniProtKB-KW"/>
</dbReference>
<dbReference type="SMART" id="SM00369">
    <property type="entry name" value="LRR_TYP"/>
    <property type="match status" value="23"/>
</dbReference>
<evidence type="ECO:0000256" key="28">
    <source>
        <dbReference type="SAM" id="Coils"/>
    </source>
</evidence>
<dbReference type="InterPro" id="IPR017441">
    <property type="entry name" value="Protein_kinase_ATP_BS"/>
</dbReference>
<dbReference type="Gene3D" id="1.10.510.10">
    <property type="entry name" value="Transferase(Phosphotransferase) domain 1"/>
    <property type="match status" value="2"/>
</dbReference>
<evidence type="ECO:0000256" key="14">
    <source>
        <dbReference type="ARBA" id="ARBA00022741"/>
    </source>
</evidence>
<comment type="similarity">
    <text evidence="3">Belongs to the protein kinase superfamily. Ser/Thr protein kinase family.</text>
</comment>
<evidence type="ECO:0000256" key="17">
    <source>
        <dbReference type="ARBA" id="ARBA00022989"/>
    </source>
</evidence>
<evidence type="ECO:0000313" key="32">
    <source>
        <dbReference type="EMBL" id="KAL0017494.1"/>
    </source>
</evidence>
<comment type="subcellular location">
    <subcellularLocation>
        <location evidence="2">Cell membrane</location>
        <topology evidence="2">Single-pass type I membrane protein</topology>
    </subcellularLocation>
    <subcellularLocation>
        <location evidence="1">Nucleus</location>
    </subcellularLocation>
</comment>
<dbReference type="GO" id="GO:0045944">
    <property type="term" value="P:positive regulation of transcription by RNA polymerase II"/>
    <property type="evidence" value="ECO:0007669"/>
    <property type="project" value="InterPro"/>
</dbReference>
<evidence type="ECO:0000256" key="11">
    <source>
        <dbReference type="ARBA" id="ARBA00022692"/>
    </source>
</evidence>
<dbReference type="FunFam" id="3.40.1810.10:FF:000028">
    <property type="entry name" value="Agamous-like MADS-box protein AGL66 isoform A"/>
    <property type="match status" value="1"/>
</dbReference>
<keyword evidence="11 29" id="KW-0812">Transmembrane</keyword>
<keyword evidence="12" id="KW-0732">Signal</keyword>
<feature type="binding site" evidence="27">
    <location>
        <position position="2000"/>
    </location>
    <ligand>
        <name>ATP</name>
        <dbReference type="ChEBI" id="CHEBI:30616"/>
    </ligand>
</feature>
<gene>
    <name evidence="32" type="ORF">SO802_004563</name>
</gene>
<dbReference type="PRINTS" id="PR00404">
    <property type="entry name" value="MADSDOMAIN"/>
</dbReference>
<dbReference type="Pfam" id="PF00069">
    <property type="entry name" value="Pkinase"/>
    <property type="match status" value="1"/>
</dbReference>
<dbReference type="InterPro" id="IPR033896">
    <property type="entry name" value="MEF2-like_N"/>
</dbReference>
<name>A0AAW2E536_9ROSI</name>
<evidence type="ECO:0000313" key="33">
    <source>
        <dbReference type="Proteomes" id="UP001459277"/>
    </source>
</evidence>
<keyword evidence="8" id="KW-0597">Phosphoprotein</keyword>
<evidence type="ECO:0000256" key="4">
    <source>
        <dbReference type="ARBA" id="ARBA00009592"/>
    </source>
</evidence>
<evidence type="ECO:0000256" key="8">
    <source>
        <dbReference type="ARBA" id="ARBA00022553"/>
    </source>
</evidence>
<evidence type="ECO:0000256" key="27">
    <source>
        <dbReference type="PROSITE-ProRule" id="PRU10141"/>
    </source>
</evidence>
<dbReference type="FunFam" id="3.30.200.20:FF:000432">
    <property type="entry name" value="LRR receptor-like serine/threonine-protein kinase EFR"/>
    <property type="match status" value="2"/>
</dbReference>
<dbReference type="PROSITE" id="PS51450">
    <property type="entry name" value="LRR"/>
    <property type="match status" value="3"/>
</dbReference>
<evidence type="ECO:0000256" key="24">
    <source>
        <dbReference type="ARBA" id="ARBA00023242"/>
    </source>
</evidence>
<evidence type="ECO:0000256" key="23">
    <source>
        <dbReference type="ARBA" id="ARBA00023180"/>
    </source>
</evidence>
<evidence type="ECO:0000256" key="21">
    <source>
        <dbReference type="ARBA" id="ARBA00023163"/>
    </source>
</evidence>
<keyword evidence="33" id="KW-1185">Reference proteome</keyword>
<evidence type="ECO:0000256" key="29">
    <source>
        <dbReference type="SAM" id="Phobius"/>
    </source>
</evidence>
<accession>A0AAW2E536</accession>
<dbReference type="Pfam" id="PF00319">
    <property type="entry name" value="SRF-TF"/>
    <property type="match status" value="1"/>
</dbReference>
<keyword evidence="13" id="KW-0677">Repeat</keyword>
<dbReference type="InterPro" id="IPR001245">
    <property type="entry name" value="Ser-Thr/Tyr_kinase_cat_dom"/>
</dbReference>
<dbReference type="Gene3D" id="3.40.1810.10">
    <property type="entry name" value="Transcription factor, MADS-box"/>
    <property type="match status" value="1"/>
</dbReference>
<dbReference type="PANTHER" id="PTHR48053">
    <property type="entry name" value="LEUCINE RICH REPEAT FAMILY PROTEIN, EXPRESSED"/>
    <property type="match status" value="1"/>
</dbReference>
<evidence type="ECO:0000256" key="1">
    <source>
        <dbReference type="ARBA" id="ARBA00004123"/>
    </source>
</evidence>
<keyword evidence="6" id="KW-1003">Cell membrane</keyword>
<keyword evidence="23" id="KW-0325">Glycoprotein</keyword>
<dbReference type="CDD" id="cd00265">
    <property type="entry name" value="MADS_MEF2_like"/>
    <property type="match status" value="1"/>
</dbReference>
<dbReference type="InterPro" id="IPR000719">
    <property type="entry name" value="Prot_kinase_dom"/>
</dbReference>
<dbReference type="Gene3D" id="3.80.10.10">
    <property type="entry name" value="Ribonuclease Inhibitor"/>
    <property type="match status" value="7"/>
</dbReference>
<evidence type="ECO:0000256" key="16">
    <source>
        <dbReference type="ARBA" id="ARBA00022840"/>
    </source>
</evidence>
<comment type="catalytic activity">
    <reaction evidence="25">
        <text>L-threonyl-[protein] + ATP = O-phospho-L-threonyl-[protein] + ADP + H(+)</text>
        <dbReference type="Rhea" id="RHEA:46608"/>
        <dbReference type="Rhea" id="RHEA-COMP:11060"/>
        <dbReference type="Rhea" id="RHEA-COMP:11605"/>
        <dbReference type="ChEBI" id="CHEBI:15378"/>
        <dbReference type="ChEBI" id="CHEBI:30013"/>
        <dbReference type="ChEBI" id="CHEBI:30616"/>
        <dbReference type="ChEBI" id="CHEBI:61977"/>
        <dbReference type="ChEBI" id="CHEBI:456216"/>
        <dbReference type="EC" id="2.7.11.1"/>
    </reaction>
</comment>
<evidence type="ECO:0000259" key="31">
    <source>
        <dbReference type="PROSITE" id="PS50066"/>
    </source>
</evidence>
<feature type="coiled-coil region" evidence="28">
    <location>
        <begin position="111"/>
        <end position="172"/>
    </location>
</feature>
<evidence type="ECO:0000256" key="2">
    <source>
        <dbReference type="ARBA" id="ARBA00004251"/>
    </source>
</evidence>
<feature type="transmembrane region" description="Helical" evidence="29">
    <location>
        <begin position="1276"/>
        <end position="1295"/>
    </location>
</feature>
<comment type="caution">
    <text evidence="32">The sequence shown here is derived from an EMBL/GenBank/DDBJ whole genome shotgun (WGS) entry which is preliminary data.</text>
</comment>
<keyword evidence="19" id="KW-0238">DNA-binding</keyword>
<keyword evidence="17 29" id="KW-1133">Transmembrane helix</keyword>
<evidence type="ECO:0000256" key="12">
    <source>
        <dbReference type="ARBA" id="ARBA00022729"/>
    </source>
</evidence>
<dbReference type="FunFam" id="1.10.510.10:FF:000358">
    <property type="entry name" value="Putative leucine-rich repeat receptor-like serine/threonine-protein kinase"/>
    <property type="match status" value="2"/>
</dbReference>
<evidence type="ECO:0000256" key="9">
    <source>
        <dbReference type="ARBA" id="ARBA00022614"/>
    </source>
</evidence>
<evidence type="ECO:0000256" key="13">
    <source>
        <dbReference type="ARBA" id="ARBA00022737"/>
    </source>
</evidence>
<dbReference type="InterPro" id="IPR032675">
    <property type="entry name" value="LRR_dom_sf"/>
</dbReference>
<evidence type="ECO:0000256" key="5">
    <source>
        <dbReference type="ARBA" id="ARBA00012513"/>
    </source>
</evidence>
<dbReference type="PROSITE" id="PS00350">
    <property type="entry name" value="MADS_BOX_1"/>
    <property type="match status" value="1"/>
</dbReference>
<feature type="transmembrane region" description="Helical" evidence="29">
    <location>
        <begin position="930"/>
        <end position="952"/>
    </location>
</feature>
<dbReference type="InterPro" id="IPR001611">
    <property type="entry name" value="Leu-rich_rpt"/>
</dbReference>
<keyword evidence="10" id="KW-0808">Transferase</keyword>
<evidence type="ECO:0000256" key="3">
    <source>
        <dbReference type="ARBA" id="ARBA00008684"/>
    </source>
</evidence>
<keyword evidence="21" id="KW-0804">Transcription</keyword>
<dbReference type="PANTHER" id="PTHR48053:SF136">
    <property type="entry name" value="PROTEIN KINASE, PLANT-TYPE, PUTATIVE-RELATED"/>
    <property type="match status" value="1"/>
</dbReference>
<reference evidence="32 33" key="1">
    <citation type="submission" date="2024-01" db="EMBL/GenBank/DDBJ databases">
        <title>A telomere-to-telomere, gap-free genome of sweet tea (Lithocarpus litseifolius).</title>
        <authorList>
            <person name="Zhou J."/>
        </authorList>
    </citation>
    <scope>NUCLEOTIDE SEQUENCE [LARGE SCALE GENOMIC DNA]</scope>
    <source>
        <strain evidence="32">Zhou-2022a</strain>
        <tissue evidence="32">Leaf</tissue>
    </source>
</reference>
<dbReference type="FunFam" id="3.80.10.10:FF:000275">
    <property type="entry name" value="Leucine-rich repeat receptor-like protein kinase"/>
    <property type="match status" value="1"/>
</dbReference>
<protein>
    <recommendedName>
        <fullName evidence="5">non-specific serine/threonine protein kinase</fullName>
        <ecNumber evidence="5">2.7.11.1</ecNumber>
    </recommendedName>
</protein>
<keyword evidence="9" id="KW-0433">Leucine-rich repeat</keyword>
<dbReference type="GO" id="GO:0005634">
    <property type="term" value="C:nucleus"/>
    <property type="evidence" value="ECO:0007669"/>
    <property type="project" value="UniProtKB-SubCell"/>
</dbReference>